<evidence type="ECO:0000313" key="3">
    <source>
        <dbReference type="Proteomes" id="UP000799779"/>
    </source>
</evidence>
<keyword evidence="3" id="KW-1185">Reference proteome</keyword>
<evidence type="ECO:0000313" key="2">
    <source>
        <dbReference type="EMBL" id="KAF2005706.1"/>
    </source>
</evidence>
<feature type="region of interest" description="Disordered" evidence="1">
    <location>
        <begin position="1"/>
        <end position="42"/>
    </location>
</feature>
<dbReference type="AlphaFoldDB" id="A0A6A5X2K9"/>
<sequence length="67" mass="7259">MMKDAEEDLEFGFQLRTRPPAGPRLSAGPLVDPEGSAGGSVEIWTDNRPSVLDLLEGLDMSKIKFGL</sequence>
<name>A0A6A5X2K9_9PLEO</name>
<reference evidence="2" key="1">
    <citation type="journal article" date="2020" name="Stud. Mycol.">
        <title>101 Dothideomycetes genomes: a test case for predicting lifestyles and emergence of pathogens.</title>
        <authorList>
            <person name="Haridas S."/>
            <person name="Albert R."/>
            <person name="Binder M."/>
            <person name="Bloem J."/>
            <person name="Labutti K."/>
            <person name="Salamov A."/>
            <person name="Andreopoulos B."/>
            <person name="Baker S."/>
            <person name="Barry K."/>
            <person name="Bills G."/>
            <person name="Bluhm B."/>
            <person name="Cannon C."/>
            <person name="Castanera R."/>
            <person name="Culley D."/>
            <person name="Daum C."/>
            <person name="Ezra D."/>
            <person name="Gonzalez J."/>
            <person name="Henrissat B."/>
            <person name="Kuo A."/>
            <person name="Liang C."/>
            <person name="Lipzen A."/>
            <person name="Lutzoni F."/>
            <person name="Magnuson J."/>
            <person name="Mondo S."/>
            <person name="Nolan M."/>
            <person name="Ohm R."/>
            <person name="Pangilinan J."/>
            <person name="Park H.-J."/>
            <person name="Ramirez L."/>
            <person name="Alfaro M."/>
            <person name="Sun H."/>
            <person name="Tritt A."/>
            <person name="Yoshinaga Y."/>
            <person name="Zwiers L.-H."/>
            <person name="Turgeon B."/>
            <person name="Goodwin S."/>
            <person name="Spatafora J."/>
            <person name="Crous P."/>
            <person name="Grigoriev I."/>
        </authorList>
    </citation>
    <scope>NUCLEOTIDE SEQUENCE</scope>
    <source>
        <strain evidence="2">CBS 123094</strain>
    </source>
</reference>
<dbReference type="Proteomes" id="UP000799779">
    <property type="component" value="Unassembled WGS sequence"/>
</dbReference>
<protein>
    <submittedName>
        <fullName evidence="2">Uncharacterized protein</fullName>
    </submittedName>
</protein>
<proteinExistence type="predicted"/>
<evidence type="ECO:0000256" key="1">
    <source>
        <dbReference type="SAM" id="MobiDB-lite"/>
    </source>
</evidence>
<gene>
    <name evidence="2" type="ORF">P154DRAFT_518429</name>
</gene>
<organism evidence="2 3">
    <name type="scientific">Amniculicola lignicola CBS 123094</name>
    <dbReference type="NCBI Taxonomy" id="1392246"/>
    <lineage>
        <taxon>Eukaryota</taxon>
        <taxon>Fungi</taxon>
        <taxon>Dikarya</taxon>
        <taxon>Ascomycota</taxon>
        <taxon>Pezizomycotina</taxon>
        <taxon>Dothideomycetes</taxon>
        <taxon>Pleosporomycetidae</taxon>
        <taxon>Pleosporales</taxon>
        <taxon>Amniculicolaceae</taxon>
        <taxon>Amniculicola</taxon>
    </lineage>
</organism>
<accession>A0A6A5X2K9</accession>
<dbReference type="EMBL" id="ML977562">
    <property type="protein sequence ID" value="KAF2005706.1"/>
    <property type="molecule type" value="Genomic_DNA"/>
</dbReference>
<feature type="compositionally biased region" description="Acidic residues" evidence="1">
    <location>
        <begin position="1"/>
        <end position="10"/>
    </location>
</feature>